<proteinExistence type="predicted"/>
<reference evidence="1" key="1">
    <citation type="submission" date="2014-08" db="EMBL/GenBank/DDBJ databases">
        <authorList>
            <person name="Murali S."/>
            <person name="Richards S."/>
            <person name="Bandaranaike D."/>
            <person name="Bellair M."/>
            <person name="Blankenburg K."/>
            <person name="Chao H."/>
            <person name="Dinh H."/>
            <person name="Doddapaneni H."/>
            <person name="Dugan-Rocha S."/>
            <person name="Elkadiri S."/>
            <person name="Gnanaolivu R."/>
            <person name="Hughes D."/>
            <person name="Lee S."/>
            <person name="Li M."/>
            <person name="Ming W."/>
            <person name="Munidasa M."/>
            <person name="Muniz J."/>
            <person name="Nguyen L."/>
            <person name="Osuji N."/>
            <person name="Pu L.-L."/>
            <person name="Puazo M."/>
            <person name="Skinner E."/>
            <person name="Qu C."/>
            <person name="Quiroz J."/>
            <person name="Raj R."/>
            <person name="Weissenberger G."/>
            <person name="Xin Y."/>
            <person name="Zou X."/>
            <person name="Han Y."/>
            <person name="Worley K."/>
            <person name="Muzny D."/>
            <person name="Gibbs R."/>
        </authorList>
    </citation>
    <scope>NUCLEOTIDE SEQUENCE</scope>
    <source>
        <strain evidence="1">HAZT.00-mixed</strain>
        <tissue evidence="1">Whole organism</tissue>
    </source>
</reference>
<reference evidence="1" key="2">
    <citation type="journal article" date="2018" name="Environ. Sci. Technol.">
        <title>The Toxicogenome of Hyalella azteca: A Model for Sediment Ecotoxicology and Evolutionary Toxicology.</title>
        <authorList>
            <person name="Poynton H.C."/>
            <person name="Hasenbein S."/>
            <person name="Benoit J.B."/>
            <person name="Sepulveda M.S."/>
            <person name="Poelchau M.F."/>
            <person name="Hughes D.S.T."/>
            <person name="Murali S.C."/>
            <person name="Chen S."/>
            <person name="Glastad K.M."/>
            <person name="Goodisman M.A.D."/>
            <person name="Werren J.H."/>
            <person name="Vineis J.H."/>
            <person name="Bowen J.L."/>
            <person name="Friedrich M."/>
            <person name="Jones J."/>
            <person name="Robertson H.M."/>
            <person name="Feyereisen R."/>
            <person name="Mechler-Hickson A."/>
            <person name="Mathers N."/>
            <person name="Lee C.E."/>
            <person name="Colbourne J.K."/>
            <person name="Biales A."/>
            <person name="Johnston J.S."/>
            <person name="Wellborn G.A."/>
            <person name="Rosendale A.J."/>
            <person name="Cridge A.G."/>
            <person name="Munoz-Torres M.C."/>
            <person name="Bain P.A."/>
            <person name="Manny A.R."/>
            <person name="Major K.M."/>
            <person name="Lambert F.N."/>
            <person name="Vulpe C.D."/>
            <person name="Tuck P."/>
            <person name="Blalock B.J."/>
            <person name="Lin Y.Y."/>
            <person name="Smith M.E."/>
            <person name="Ochoa-Acuna H."/>
            <person name="Chen M.M."/>
            <person name="Childers C.P."/>
            <person name="Qu J."/>
            <person name="Dugan S."/>
            <person name="Lee S.L."/>
            <person name="Chao H."/>
            <person name="Dinh H."/>
            <person name="Han Y."/>
            <person name="Doddapaneni H."/>
            <person name="Worley K.C."/>
            <person name="Muzny D.M."/>
            <person name="Gibbs R.A."/>
            <person name="Richards S."/>
        </authorList>
    </citation>
    <scope>NUCLEOTIDE SEQUENCE</scope>
    <source>
        <strain evidence="1">HAZT.00-mixed</strain>
        <tissue evidence="1">Whole organism</tissue>
    </source>
</reference>
<dbReference type="AlphaFoldDB" id="A0A6A0GRM1"/>
<accession>A0A6A0GRM1</accession>
<sequence>MLKSRDNVILNILDQLRAYADKVLTTWRALADMSDKQLAMYNRLLCVANASLINTLSAERVGNALTYLGVTLEGCSRENMLAPLALKATAFYPSAMSKAQVDDGPCKVDDGPCEVDDGPCKVDDGPCKMDDGPCKVDDGPCEVDDGLCKVDDRPCKVYVVWCFCRK</sequence>
<dbReference type="EMBL" id="JQDR03017407">
    <property type="protein sequence ID" value="KAA0183840.1"/>
    <property type="molecule type" value="Genomic_DNA"/>
</dbReference>
<comment type="caution">
    <text evidence="1">The sequence shown here is derived from an EMBL/GenBank/DDBJ whole genome shotgun (WGS) entry which is preliminary data.</text>
</comment>
<protein>
    <submittedName>
        <fullName evidence="1">Uncharacterized protein</fullName>
    </submittedName>
</protein>
<dbReference type="OrthoDB" id="6382066at2759"/>
<reference evidence="1" key="3">
    <citation type="submission" date="2019-06" db="EMBL/GenBank/DDBJ databases">
        <authorList>
            <person name="Poynton C."/>
            <person name="Hasenbein S."/>
            <person name="Benoit J.B."/>
            <person name="Sepulveda M.S."/>
            <person name="Poelchau M.F."/>
            <person name="Murali S.C."/>
            <person name="Chen S."/>
            <person name="Glastad K.M."/>
            <person name="Werren J.H."/>
            <person name="Vineis J.H."/>
            <person name="Bowen J.L."/>
            <person name="Friedrich M."/>
            <person name="Jones J."/>
            <person name="Robertson H.M."/>
            <person name="Feyereisen R."/>
            <person name="Mechler-Hickson A."/>
            <person name="Mathers N."/>
            <person name="Lee C.E."/>
            <person name="Colbourne J.K."/>
            <person name="Biales A."/>
            <person name="Johnston J.S."/>
            <person name="Wellborn G.A."/>
            <person name="Rosendale A.J."/>
            <person name="Cridge A.G."/>
            <person name="Munoz-Torres M.C."/>
            <person name="Bain P.A."/>
            <person name="Manny A.R."/>
            <person name="Major K.M."/>
            <person name="Lambert F.N."/>
            <person name="Vulpe C.D."/>
            <person name="Tuck P."/>
            <person name="Blalock B.J."/>
            <person name="Lin Y.-Y."/>
            <person name="Smith M.E."/>
            <person name="Ochoa-Acuna H."/>
            <person name="Chen M.-J.M."/>
            <person name="Childers C.P."/>
            <person name="Qu J."/>
            <person name="Dugan S."/>
            <person name="Lee S.L."/>
            <person name="Chao H."/>
            <person name="Dinh H."/>
            <person name="Han Y."/>
            <person name="Doddapaneni H."/>
            <person name="Worley K.C."/>
            <person name="Muzny D.M."/>
            <person name="Gibbs R.A."/>
            <person name="Richards S."/>
        </authorList>
    </citation>
    <scope>NUCLEOTIDE SEQUENCE</scope>
    <source>
        <strain evidence="1">HAZT.00-mixed</strain>
        <tissue evidence="1">Whole organism</tissue>
    </source>
</reference>
<organism evidence="1">
    <name type="scientific">Hyalella azteca</name>
    <name type="common">Amphipod</name>
    <dbReference type="NCBI Taxonomy" id="294128"/>
    <lineage>
        <taxon>Eukaryota</taxon>
        <taxon>Metazoa</taxon>
        <taxon>Ecdysozoa</taxon>
        <taxon>Arthropoda</taxon>
        <taxon>Crustacea</taxon>
        <taxon>Multicrustacea</taxon>
        <taxon>Malacostraca</taxon>
        <taxon>Eumalacostraca</taxon>
        <taxon>Peracarida</taxon>
        <taxon>Amphipoda</taxon>
        <taxon>Senticaudata</taxon>
        <taxon>Talitrida</taxon>
        <taxon>Talitroidea</taxon>
        <taxon>Hyalellidae</taxon>
        <taxon>Hyalella</taxon>
    </lineage>
</organism>
<name>A0A6A0GRM1_HYAAZ</name>
<evidence type="ECO:0000313" key="1">
    <source>
        <dbReference type="EMBL" id="KAA0183840.1"/>
    </source>
</evidence>
<dbReference type="Proteomes" id="UP000711488">
    <property type="component" value="Unassembled WGS sequence"/>
</dbReference>
<gene>
    <name evidence="1" type="ORF">HAZT_HAZT003637</name>
</gene>